<feature type="compositionally biased region" description="Basic and acidic residues" evidence="1">
    <location>
        <begin position="18"/>
        <end position="29"/>
    </location>
</feature>
<gene>
    <name evidence="2" type="ORF">PENSTE_c021G00127</name>
</gene>
<name>A0A1V6STD9_9EURO</name>
<evidence type="ECO:0000313" key="2">
    <source>
        <dbReference type="EMBL" id="OQE17285.1"/>
    </source>
</evidence>
<organism evidence="2 3">
    <name type="scientific">Penicillium steckii</name>
    <dbReference type="NCBI Taxonomy" id="303698"/>
    <lineage>
        <taxon>Eukaryota</taxon>
        <taxon>Fungi</taxon>
        <taxon>Dikarya</taxon>
        <taxon>Ascomycota</taxon>
        <taxon>Pezizomycotina</taxon>
        <taxon>Eurotiomycetes</taxon>
        <taxon>Eurotiomycetidae</taxon>
        <taxon>Eurotiales</taxon>
        <taxon>Aspergillaceae</taxon>
        <taxon>Penicillium</taxon>
    </lineage>
</organism>
<sequence length="198" mass="21959">MSQFPPRPNVPRGQDSSTSRDYDVHRHPELGPAAFLTITDNSTATSTDNSSATSRYVSDADYQTGNNNVYRHVHNNGGVPNGQSRHNRTDNFPARHANAGVGPGFQFQTETPLQRQNFLSLQRIHQLEVNLAIQGTEVSRLNEQLTEYSRLIGYQHLQLEYQAQRLANLEESLAILKAEVSLQGSDQTSRSLAQLGGS</sequence>
<evidence type="ECO:0000256" key="1">
    <source>
        <dbReference type="SAM" id="MobiDB-lite"/>
    </source>
</evidence>
<evidence type="ECO:0000313" key="3">
    <source>
        <dbReference type="Proteomes" id="UP000191285"/>
    </source>
</evidence>
<keyword evidence="3" id="KW-1185">Reference proteome</keyword>
<protein>
    <submittedName>
        <fullName evidence="2">Uncharacterized protein</fullName>
    </submittedName>
</protein>
<proteinExistence type="predicted"/>
<dbReference type="AlphaFoldDB" id="A0A1V6STD9"/>
<dbReference type="Proteomes" id="UP000191285">
    <property type="component" value="Unassembled WGS sequence"/>
</dbReference>
<reference evidence="3" key="1">
    <citation type="journal article" date="2017" name="Nat. Microbiol.">
        <title>Global analysis of biosynthetic gene clusters reveals vast potential of secondary metabolite production in Penicillium species.</title>
        <authorList>
            <person name="Nielsen J.C."/>
            <person name="Grijseels S."/>
            <person name="Prigent S."/>
            <person name="Ji B."/>
            <person name="Dainat J."/>
            <person name="Nielsen K.F."/>
            <person name="Frisvad J.C."/>
            <person name="Workman M."/>
            <person name="Nielsen J."/>
        </authorList>
    </citation>
    <scope>NUCLEOTIDE SEQUENCE [LARGE SCALE GENOMIC DNA]</scope>
    <source>
        <strain evidence="3">IBT 24891</strain>
    </source>
</reference>
<dbReference type="EMBL" id="MLKD01000021">
    <property type="protein sequence ID" value="OQE17285.1"/>
    <property type="molecule type" value="Genomic_DNA"/>
</dbReference>
<accession>A0A1V6STD9</accession>
<comment type="caution">
    <text evidence="2">The sequence shown here is derived from an EMBL/GenBank/DDBJ whole genome shotgun (WGS) entry which is preliminary data.</text>
</comment>
<feature type="region of interest" description="Disordered" evidence="1">
    <location>
        <begin position="1"/>
        <end position="29"/>
    </location>
</feature>